<name>A0A5J5IHU7_9BACT</name>
<accession>A0A5J5IHU7</accession>
<keyword evidence="3" id="KW-1185">Reference proteome</keyword>
<evidence type="ECO:0000313" key="2">
    <source>
        <dbReference type="EMBL" id="KAA9038690.1"/>
    </source>
</evidence>
<dbReference type="RefSeq" id="WP_150415411.1">
    <property type="nucleotide sequence ID" value="NZ_VYQF01000003.1"/>
</dbReference>
<protein>
    <recommendedName>
        <fullName evidence="4">DUF3945 domain-containing protein</fullName>
    </recommendedName>
</protein>
<evidence type="ECO:0008006" key="4">
    <source>
        <dbReference type="Google" id="ProtNLM"/>
    </source>
</evidence>
<gene>
    <name evidence="2" type="ORF">FW778_14175</name>
</gene>
<dbReference type="Proteomes" id="UP000326903">
    <property type="component" value="Unassembled WGS sequence"/>
</dbReference>
<dbReference type="AlphaFoldDB" id="A0A5J5IHU7"/>
<feature type="compositionally biased region" description="Basic residues" evidence="1">
    <location>
        <begin position="385"/>
        <end position="396"/>
    </location>
</feature>
<comment type="caution">
    <text evidence="2">The sequence shown here is derived from an EMBL/GenBank/DDBJ whole genome shotgun (WGS) entry which is preliminary data.</text>
</comment>
<evidence type="ECO:0000256" key="1">
    <source>
        <dbReference type="SAM" id="MobiDB-lite"/>
    </source>
</evidence>
<proteinExistence type="predicted"/>
<evidence type="ECO:0000313" key="3">
    <source>
        <dbReference type="Proteomes" id="UP000326903"/>
    </source>
</evidence>
<dbReference type="EMBL" id="VYQF01000003">
    <property type="protein sequence ID" value="KAA9038690.1"/>
    <property type="molecule type" value="Genomic_DNA"/>
</dbReference>
<reference evidence="2 3" key="1">
    <citation type="submission" date="2019-09" db="EMBL/GenBank/DDBJ databases">
        <title>Draft genome sequence of Ginsengibacter sp. BR5-29.</title>
        <authorList>
            <person name="Im W.-T."/>
        </authorList>
    </citation>
    <scope>NUCLEOTIDE SEQUENCE [LARGE SCALE GENOMIC DNA]</scope>
    <source>
        <strain evidence="2 3">BR5-29</strain>
    </source>
</reference>
<feature type="region of interest" description="Disordered" evidence="1">
    <location>
        <begin position="352"/>
        <end position="396"/>
    </location>
</feature>
<feature type="compositionally biased region" description="Basic and acidic residues" evidence="1">
    <location>
        <begin position="355"/>
        <end position="373"/>
    </location>
</feature>
<organism evidence="2 3">
    <name type="scientific">Ginsengibacter hankyongi</name>
    <dbReference type="NCBI Taxonomy" id="2607284"/>
    <lineage>
        <taxon>Bacteria</taxon>
        <taxon>Pseudomonadati</taxon>
        <taxon>Bacteroidota</taxon>
        <taxon>Chitinophagia</taxon>
        <taxon>Chitinophagales</taxon>
        <taxon>Chitinophagaceae</taxon>
        <taxon>Ginsengibacter</taxon>
    </lineage>
</organism>
<sequence length="396" mass="45317">MNEEHIISDDVLDKIAVAIGRGNNRMAYNNSLYFIDASDVYLFENKDSAYEFADNNVSDSDRYVVMYASSIADVLRKIPYGQSLNKEISNSDANGLYNRDGNAFTDALIDHIEQLQLSNNKNTNVMNEQNFEYLKDNIKYMGFGEGLTDELENNVKQGKAEFSLNFKTEVNKKPFEAELHFRKPDNSEMYFFNSYRASLQKSNGENVDQTFYLNKGKGVTAKEAYNMLEGRSVLKELSNKDNVPYKAWVQLDFDNKDKHNNHEVKQFHENYGYDVKAAVSKYAVADLNDPEKEKALIQSLQKGNIQSVSIEKEGVVQKMFIEANPQFKSVNLYDGQMRRVMKEGLDQYKAVGQEQGKEAKQDQKKDVKEEIKKAPSQKAQELNNSKKKTTRKGMSV</sequence>